<evidence type="ECO:0000313" key="2">
    <source>
        <dbReference type="Proteomes" id="UP001296993"/>
    </source>
</evidence>
<keyword evidence="2" id="KW-1185">Reference proteome</keyword>
<accession>A0ABS4XHN2</accession>
<proteinExistence type="predicted"/>
<sequence>MPERTLEERLEAAERELAEFEHQPPLGWRAYQRGRNERMGIILALKRQLEDG</sequence>
<comment type="caution">
    <text evidence="1">The sequence shown here is derived from an EMBL/GenBank/DDBJ whole genome shotgun (WGS) entry which is preliminary data.</text>
</comment>
<reference evidence="1 2" key="1">
    <citation type="submission" date="2021-03" db="EMBL/GenBank/DDBJ databases">
        <title>Sequencing the genomes of 1000 actinobacteria strains.</title>
        <authorList>
            <person name="Klenk H.-P."/>
        </authorList>
    </citation>
    <scope>NUCLEOTIDE SEQUENCE [LARGE SCALE GENOMIC DNA]</scope>
    <source>
        <strain evidence="1 2">DSM 15797</strain>
    </source>
</reference>
<gene>
    <name evidence="1" type="ORF">JOF47_003493</name>
</gene>
<organism evidence="1 2">
    <name type="scientific">Paeniglutamicibacter kerguelensis</name>
    <dbReference type="NCBI Taxonomy" id="254788"/>
    <lineage>
        <taxon>Bacteria</taxon>
        <taxon>Bacillati</taxon>
        <taxon>Actinomycetota</taxon>
        <taxon>Actinomycetes</taxon>
        <taxon>Micrococcales</taxon>
        <taxon>Micrococcaceae</taxon>
        <taxon>Paeniglutamicibacter</taxon>
    </lineage>
</organism>
<dbReference type="EMBL" id="JAGIOF010000001">
    <property type="protein sequence ID" value="MBP2387982.1"/>
    <property type="molecule type" value="Genomic_DNA"/>
</dbReference>
<dbReference type="Proteomes" id="UP001296993">
    <property type="component" value="Unassembled WGS sequence"/>
</dbReference>
<dbReference type="RefSeq" id="WP_210000675.1">
    <property type="nucleotide sequence ID" value="NZ_BAAAJY010000001.1"/>
</dbReference>
<name>A0ABS4XHN2_9MICC</name>
<protein>
    <submittedName>
        <fullName evidence="1">Uncharacterized protein</fullName>
    </submittedName>
</protein>
<evidence type="ECO:0000313" key="1">
    <source>
        <dbReference type="EMBL" id="MBP2387982.1"/>
    </source>
</evidence>